<dbReference type="HOGENOM" id="CLU_2622784_0_0_1"/>
<proteinExistence type="predicted"/>
<evidence type="ECO:0000313" key="2">
    <source>
        <dbReference type="Proteomes" id="UP000019376"/>
    </source>
</evidence>
<evidence type="ECO:0000313" key="1">
    <source>
        <dbReference type="EMBL" id="EPS27240.1"/>
    </source>
</evidence>
<dbReference type="EMBL" id="KB644410">
    <property type="protein sequence ID" value="EPS27240.1"/>
    <property type="molecule type" value="Genomic_DNA"/>
</dbReference>
<protein>
    <submittedName>
        <fullName evidence="1">Uncharacterized protein</fullName>
    </submittedName>
</protein>
<reference evidence="1 2" key="1">
    <citation type="journal article" date="2013" name="PLoS ONE">
        <title>Genomic and secretomic analyses reveal unique features of the lignocellulolytic enzyme system of Penicillium decumbens.</title>
        <authorList>
            <person name="Liu G."/>
            <person name="Zhang L."/>
            <person name="Wei X."/>
            <person name="Zou G."/>
            <person name="Qin Y."/>
            <person name="Ma L."/>
            <person name="Li J."/>
            <person name="Zheng H."/>
            <person name="Wang S."/>
            <person name="Wang C."/>
            <person name="Xun L."/>
            <person name="Zhao G.-P."/>
            <person name="Zhou Z."/>
            <person name="Qu Y."/>
        </authorList>
    </citation>
    <scope>NUCLEOTIDE SEQUENCE [LARGE SCALE GENOMIC DNA]</scope>
    <source>
        <strain evidence="2">114-2 / CGMCC 5302</strain>
    </source>
</reference>
<keyword evidence="2" id="KW-1185">Reference proteome</keyword>
<gene>
    <name evidence="1" type="ORF">PDE_02183</name>
</gene>
<accession>S7Z9E0</accession>
<dbReference type="AlphaFoldDB" id="S7Z9E0"/>
<name>S7Z9E0_PENO1</name>
<dbReference type="Proteomes" id="UP000019376">
    <property type="component" value="Unassembled WGS sequence"/>
</dbReference>
<organism evidence="1 2">
    <name type="scientific">Penicillium oxalicum (strain 114-2 / CGMCC 5302)</name>
    <name type="common">Penicillium decumbens</name>
    <dbReference type="NCBI Taxonomy" id="933388"/>
    <lineage>
        <taxon>Eukaryota</taxon>
        <taxon>Fungi</taxon>
        <taxon>Dikarya</taxon>
        <taxon>Ascomycota</taxon>
        <taxon>Pezizomycotina</taxon>
        <taxon>Eurotiomycetes</taxon>
        <taxon>Eurotiomycetidae</taxon>
        <taxon>Eurotiales</taxon>
        <taxon>Aspergillaceae</taxon>
        <taxon>Penicillium</taxon>
    </lineage>
</organism>
<sequence>MWLPDQPDDLPTPPFRKLAVSKDSSPLPLLLNSNVVSTRPPLSIPFNSPRRRRTKKFHHNGELKASSSVLIQLRRNQH</sequence>